<dbReference type="Pfam" id="PF06222">
    <property type="entry name" value="Phage_TAC_1"/>
    <property type="match status" value="1"/>
</dbReference>
<comment type="caution">
    <text evidence="1">The sequence shown here is derived from an EMBL/GenBank/DDBJ whole genome shotgun (WGS) entry which is preliminary data.</text>
</comment>
<reference evidence="1 2" key="1">
    <citation type="submission" date="2017-08" db="EMBL/GenBank/DDBJ databases">
        <authorList>
            <person name="Chaillou S."/>
        </authorList>
    </citation>
    <scope>NUCLEOTIDE SEQUENCE [LARGE SCALE GENOMIC DNA]</scope>
    <source>
        <strain evidence="1 2">MFPA15A1205</strain>
    </source>
</reference>
<evidence type="ECO:0000313" key="2">
    <source>
        <dbReference type="Proteomes" id="UP000219564"/>
    </source>
</evidence>
<proteinExistence type="predicted"/>
<dbReference type="AlphaFoldDB" id="A0AAX2H9S0"/>
<dbReference type="InterPro" id="IPR038556">
    <property type="entry name" value="TAC_Gp13-like_sf"/>
</dbReference>
<sequence length="148" mass="16157">MRSKSTASSIRSKILDPLRNFKHVRVVVPEWDSATVIVRALSAGDWLEYRRRAVQQVEDARVAAGLTPQSDEGHSESDLQVFSTPLYALVLARTLFEPPGLRIFTDEDVAELTEAYSPVHDRLVATALELSGVTLDPASDPVAEAGNG</sequence>
<gene>
    <name evidence="1" type="ORF">PLUA15_270022</name>
</gene>
<protein>
    <submittedName>
        <fullName evidence="1">Phage tail assembly chaperone</fullName>
    </submittedName>
</protein>
<dbReference type="EMBL" id="OBKZ01000020">
    <property type="protein sequence ID" value="SOB53040.1"/>
    <property type="molecule type" value="Genomic_DNA"/>
</dbReference>
<dbReference type="Gene3D" id="3.30.2220.20">
    <property type="entry name" value="Phage tail assembly chaperone gp13-like"/>
    <property type="match status" value="1"/>
</dbReference>
<dbReference type="Proteomes" id="UP000219564">
    <property type="component" value="Unassembled WGS sequence"/>
</dbReference>
<dbReference type="RefSeq" id="WP_097192120.1">
    <property type="nucleotide sequence ID" value="NZ_OBKZ01000020.1"/>
</dbReference>
<dbReference type="InterPro" id="IPR010411">
    <property type="entry name" value="TAC_Gp13-like"/>
</dbReference>
<organism evidence="1 2">
    <name type="scientific">Pseudomonas lundensis</name>
    <dbReference type="NCBI Taxonomy" id="86185"/>
    <lineage>
        <taxon>Bacteria</taxon>
        <taxon>Pseudomonadati</taxon>
        <taxon>Pseudomonadota</taxon>
        <taxon>Gammaproteobacteria</taxon>
        <taxon>Pseudomonadales</taxon>
        <taxon>Pseudomonadaceae</taxon>
        <taxon>Pseudomonas</taxon>
    </lineage>
</organism>
<name>A0AAX2H9S0_9PSED</name>
<accession>A0AAX2H9S0</accession>
<evidence type="ECO:0000313" key="1">
    <source>
        <dbReference type="EMBL" id="SOB53040.1"/>
    </source>
</evidence>